<gene>
    <name evidence="1" type="ORF">L2504_06395</name>
</gene>
<proteinExistence type="predicted"/>
<sequence>MKKQIMQADQIKVNETKNKDGSVTYEMLMSNKQYKVMSKVLAKSGYTIASYFNAFLENLVKEDADGPVHQWLDQLIVESGDELGVKKEAIEKSKARIAKRSKNNGELVNNE</sequence>
<comment type="caution">
    <text evidence="1">The sequence shown here is derived from an EMBL/GenBank/DDBJ whole genome shotgun (WGS) entry which is preliminary data.</text>
</comment>
<keyword evidence="2" id="KW-1185">Reference proteome</keyword>
<evidence type="ECO:0008006" key="3">
    <source>
        <dbReference type="Google" id="ProtNLM"/>
    </source>
</evidence>
<evidence type="ECO:0000313" key="2">
    <source>
        <dbReference type="Proteomes" id="UP001527392"/>
    </source>
</evidence>
<dbReference type="Proteomes" id="UP001527392">
    <property type="component" value="Unassembled WGS sequence"/>
</dbReference>
<name>A0ABT4K7Q1_9LACO</name>
<reference evidence="1 2" key="1">
    <citation type="submission" date="2022-01" db="EMBL/GenBank/DDBJ databases">
        <title>VMRC isolate genome collection.</title>
        <authorList>
            <person name="France M."/>
            <person name="Rutt L."/>
            <person name="Humphrys M."/>
            <person name="Ravel J."/>
        </authorList>
    </citation>
    <scope>NUCLEOTIDE SEQUENCE [LARGE SCALE GENOMIC DNA]</scope>
    <source>
        <strain evidence="1 2">C0030B4</strain>
    </source>
</reference>
<accession>A0ABT4K7Q1</accession>
<dbReference type="EMBL" id="JAKHMS010000015">
    <property type="protein sequence ID" value="MCZ3781759.1"/>
    <property type="molecule type" value="Genomic_DNA"/>
</dbReference>
<organism evidence="1 2">
    <name type="scientific">Limosilactobacillus vaginalis</name>
    <dbReference type="NCBI Taxonomy" id="1633"/>
    <lineage>
        <taxon>Bacteria</taxon>
        <taxon>Bacillati</taxon>
        <taxon>Bacillota</taxon>
        <taxon>Bacilli</taxon>
        <taxon>Lactobacillales</taxon>
        <taxon>Lactobacillaceae</taxon>
        <taxon>Limosilactobacillus</taxon>
    </lineage>
</organism>
<evidence type="ECO:0000313" key="1">
    <source>
        <dbReference type="EMBL" id="MCZ3781759.1"/>
    </source>
</evidence>
<protein>
    <recommendedName>
        <fullName evidence="3">RelB</fullName>
    </recommendedName>
</protein>
<dbReference type="RefSeq" id="WP_124031651.1">
    <property type="nucleotide sequence ID" value="NZ_CAKMAX010000021.1"/>
</dbReference>